<evidence type="ECO:0000313" key="1">
    <source>
        <dbReference type="EMBL" id="MBC8557859.1"/>
    </source>
</evidence>
<keyword evidence="2" id="KW-1185">Reference proteome</keyword>
<protein>
    <submittedName>
        <fullName evidence="1">Uncharacterized protein</fullName>
    </submittedName>
</protein>
<dbReference type="Proteomes" id="UP000637513">
    <property type="component" value="Unassembled WGS sequence"/>
</dbReference>
<gene>
    <name evidence="1" type="ORF">H8700_09080</name>
</gene>
<accession>A0ABR7MW16</accession>
<comment type="caution">
    <text evidence="1">The sequence shown here is derived from an EMBL/GenBank/DDBJ whole genome shotgun (WGS) entry which is preliminary data.</text>
</comment>
<reference evidence="1 2" key="1">
    <citation type="submission" date="2020-08" db="EMBL/GenBank/DDBJ databases">
        <title>Genome public.</title>
        <authorList>
            <person name="Liu C."/>
            <person name="Sun Q."/>
        </authorList>
    </citation>
    <scope>NUCLEOTIDE SEQUENCE [LARGE SCALE GENOMIC DNA]</scope>
    <source>
        <strain evidence="1 2">BX3</strain>
    </source>
</reference>
<organism evidence="1 2">
    <name type="scientific">Jutongia hominis</name>
    <dbReference type="NCBI Taxonomy" id="2763664"/>
    <lineage>
        <taxon>Bacteria</taxon>
        <taxon>Bacillati</taxon>
        <taxon>Bacillota</taxon>
        <taxon>Clostridia</taxon>
        <taxon>Lachnospirales</taxon>
        <taxon>Lachnospiraceae</taxon>
        <taxon>Jutongia</taxon>
    </lineage>
</organism>
<dbReference type="RefSeq" id="WP_249305273.1">
    <property type="nucleotide sequence ID" value="NZ_JACRSW010000032.1"/>
</dbReference>
<name>A0ABR7MW16_9FIRM</name>
<evidence type="ECO:0000313" key="2">
    <source>
        <dbReference type="Proteomes" id="UP000637513"/>
    </source>
</evidence>
<proteinExistence type="predicted"/>
<sequence length="94" mass="11422">MFRMWVKEWKDNHMIRDITICDAADPSEKNRTKKVFDTLEEACYELDVAKPIWLNVNVEEFKRIDKTRFSKDSFIEEVPFDYLEIHVIEEDDDF</sequence>
<dbReference type="EMBL" id="JACRSW010000032">
    <property type="protein sequence ID" value="MBC8557859.1"/>
    <property type="molecule type" value="Genomic_DNA"/>
</dbReference>